<dbReference type="Proteomes" id="UP001732700">
    <property type="component" value="Chromosome 5A"/>
</dbReference>
<protein>
    <submittedName>
        <fullName evidence="1">Uncharacterized protein</fullName>
    </submittedName>
</protein>
<name>A0ACD5XN24_AVESA</name>
<dbReference type="EnsemblPlants" id="AVESA.00010b.r2.5AG0852660.1">
    <property type="protein sequence ID" value="AVESA.00010b.r2.5AG0852660.1.CDS"/>
    <property type="gene ID" value="AVESA.00010b.r2.5AG0852660"/>
</dbReference>
<reference evidence="1" key="1">
    <citation type="submission" date="2021-05" db="EMBL/GenBank/DDBJ databases">
        <authorList>
            <person name="Scholz U."/>
            <person name="Mascher M."/>
            <person name="Fiebig A."/>
        </authorList>
    </citation>
    <scope>NUCLEOTIDE SEQUENCE [LARGE SCALE GENOMIC DNA]</scope>
</reference>
<sequence length="429" mass="48563">MELRSGRRLSSQSMRGAPRLPRPRHCPDSGGEDGISALPDDILLQILVRLRCARAAALTSSLSRRWLGLWRHLFELSFREIPLDAIDAALQQVACPALSRLEIQIPIEHRIDDAARVSALLQAAAQFAPADLVFDVWGDCKDREIPIEIPCFQRAASIKLSIANLYLTLPAGRVEFPVLEKLCLARCRLDDMNMVELISRRCPHLRVLEFRLKAILGSTHFSVLFSAPMVEDLSWSCLFHHHNIGISEIWCVRSLDIRTEESAYVLALQIAFMHEDFFLDGDMFQRIGPLPEFSVLEVHLGSYGHVFGAIMLDLLGTCSTIRRLMVNMQSSPRTQACPPDCLCDESPNWRSQTIPLMSLQEIKIKGFNGTDHEVDFLKLLFRCATLMKRMTVRISSKLFPGDIGYKEMCNIFEANPSVQCSVYRRSESY</sequence>
<evidence type="ECO:0000313" key="1">
    <source>
        <dbReference type="EnsemblPlants" id="AVESA.00010b.r2.5AG0852660.1.CDS"/>
    </source>
</evidence>
<proteinExistence type="predicted"/>
<accession>A0ACD5XN24</accession>
<reference evidence="1" key="2">
    <citation type="submission" date="2025-09" db="UniProtKB">
        <authorList>
            <consortium name="EnsemblPlants"/>
        </authorList>
    </citation>
    <scope>IDENTIFICATION</scope>
</reference>
<organism evidence="1 2">
    <name type="scientific">Avena sativa</name>
    <name type="common">Oat</name>
    <dbReference type="NCBI Taxonomy" id="4498"/>
    <lineage>
        <taxon>Eukaryota</taxon>
        <taxon>Viridiplantae</taxon>
        <taxon>Streptophyta</taxon>
        <taxon>Embryophyta</taxon>
        <taxon>Tracheophyta</taxon>
        <taxon>Spermatophyta</taxon>
        <taxon>Magnoliopsida</taxon>
        <taxon>Liliopsida</taxon>
        <taxon>Poales</taxon>
        <taxon>Poaceae</taxon>
        <taxon>BOP clade</taxon>
        <taxon>Pooideae</taxon>
        <taxon>Poodae</taxon>
        <taxon>Poeae</taxon>
        <taxon>Poeae Chloroplast Group 1 (Aveneae type)</taxon>
        <taxon>Aveninae</taxon>
        <taxon>Avena</taxon>
    </lineage>
</organism>
<evidence type="ECO:0000313" key="2">
    <source>
        <dbReference type="Proteomes" id="UP001732700"/>
    </source>
</evidence>
<keyword evidence="2" id="KW-1185">Reference proteome</keyword>